<dbReference type="CDD" id="cd18915">
    <property type="entry name" value="bHLH_AtLHW_like"/>
    <property type="match status" value="1"/>
</dbReference>
<protein>
    <recommendedName>
        <fullName evidence="4">BHLH domain-containing protein</fullName>
    </recommendedName>
</protein>
<feature type="domain" description="BHLH" evidence="4">
    <location>
        <begin position="779"/>
        <end position="828"/>
    </location>
</feature>
<dbReference type="PANTHER" id="PTHR46196:SF4">
    <property type="entry name" value="TRANSCRIPTION FACTOR LHW"/>
    <property type="match status" value="1"/>
</dbReference>
<sequence>MGTRELIAGDLEPARKRSGGVRTKQAGRGSLLFEISSLEAMGFLLKEALKFLCSENQWSYAVFWKIGCRNPTLLVWEECHYEPARYSSLLGISGLESTETILKEWEGLGGFPETQHYRLGCQVEDRVCSLIKMMMNTQVHVVGQGVVGRAAFTGSHLWILRENRMGEGHPSEVMAEVNHQFSAGMQTVSVIPVLPHGVVQLASISAIMENIGFVSNVKSLFAQLGSVPGALLSNNYVKKDPCQKIGVPISLRVPDLADQASCKMEKIAPLVDDSFNQQIITSQASGLACQSSHSLITQNQDNMQANTSTLQTTSSVAPSTSKYLDELIQATALPLMKSNAPLTGRQETASTGSEVFLSSSGGQFNPRSSPYNPCSGLGHQSTLGQSNISCSDLTFMEHQVLSGKVLEGPANHGLPASSTTVTEVRTIEAGVSNCLKDSVIASLLGGSELPNARSGLQTLTSVPSSCSIPCRSAHSNSHYIPQERSGPRSNSSNTNAVSLSAEGKHAQTEFSAIEHGVEKDLFQAFNIPPGNQGDFISRSGTMSAIIQDCLVTSHECVRGPTAPQPVSEYVCARHSSGEDLFDILGLDFKSKLLCGAGSQFLMPGSDVSVQSLGTDISMCLTQMDAGSDFYETKDGISESGIFSEAGSDHLLDAVVSKVQTTSRQNFDDNVSCRTTATKLSSSSVISDAPTYGHVSVSDQMKIDMFALPPPPSKVEIARSSSFKSGCSVDNAGGSQTNPIYRSQVSLWMEDGQNLKQENSISTANSKRPDETGKANRKRLRPGESPRPRPKDRQMIQDRVKELREIVPNGAKCSIDALLERTIKHMLFLQSVTKHADKLKQSGESKIISKEGGLLTKDNFEGGATWAYEVGSQSVIYPIIVEDLNAPRQMLVEMLCEERGSFLEIADTIRGLGLTILKGVMEARNDRVWAHFAVEANRDVSRMEIFLSLVRLLEQAGKGSSPALKGIDSSSLMVHNTFNQASIPATGPCM</sequence>
<dbReference type="PANTHER" id="PTHR46196">
    <property type="entry name" value="TRANSCRIPTION FACTOR BHLH155-LIKE ISOFORM X1-RELATED"/>
    <property type="match status" value="1"/>
</dbReference>
<dbReference type="EMBL" id="JAMYWD010000005">
    <property type="protein sequence ID" value="KAJ4970466.1"/>
    <property type="molecule type" value="Genomic_DNA"/>
</dbReference>
<dbReference type="InterPro" id="IPR043561">
    <property type="entry name" value="LHW-like"/>
</dbReference>
<evidence type="ECO:0000256" key="3">
    <source>
        <dbReference type="SAM" id="MobiDB-lite"/>
    </source>
</evidence>
<dbReference type="PROSITE" id="PS50888">
    <property type="entry name" value="BHLH"/>
    <property type="match status" value="1"/>
</dbReference>
<comment type="caution">
    <text evidence="5">The sequence shown here is derived from an EMBL/GenBank/DDBJ whole genome shotgun (WGS) entry which is preliminary data.</text>
</comment>
<evidence type="ECO:0000259" key="4">
    <source>
        <dbReference type="PROSITE" id="PS50888"/>
    </source>
</evidence>
<reference evidence="5" key="1">
    <citation type="journal article" date="2023" name="Plant J.">
        <title>The genome of the king protea, Protea cynaroides.</title>
        <authorList>
            <person name="Chang J."/>
            <person name="Duong T.A."/>
            <person name="Schoeman C."/>
            <person name="Ma X."/>
            <person name="Roodt D."/>
            <person name="Barker N."/>
            <person name="Li Z."/>
            <person name="Van de Peer Y."/>
            <person name="Mizrachi E."/>
        </authorList>
    </citation>
    <scope>NUCLEOTIDE SEQUENCE</scope>
    <source>
        <tissue evidence="5">Young leaves</tissue>
    </source>
</reference>
<proteinExistence type="predicted"/>
<gene>
    <name evidence="5" type="ORF">NE237_003565</name>
</gene>
<organism evidence="5 6">
    <name type="scientific">Protea cynaroides</name>
    <dbReference type="NCBI Taxonomy" id="273540"/>
    <lineage>
        <taxon>Eukaryota</taxon>
        <taxon>Viridiplantae</taxon>
        <taxon>Streptophyta</taxon>
        <taxon>Embryophyta</taxon>
        <taxon>Tracheophyta</taxon>
        <taxon>Spermatophyta</taxon>
        <taxon>Magnoliopsida</taxon>
        <taxon>Proteales</taxon>
        <taxon>Proteaceae</taxon>
        <taxon>Protea</taxon>
    </lineage>
</organism>
<dbReference type="InterPro" id="IPR025610">
    <property type="entry name" value="MYC/MYB_N"/>
</dbReference>
<evidence type="ECO:0000313" key="6">
    <source>
        <dbReference type="Proteomes" id="UP001141806"/>
    </source>
</evidence>
<dbReference type="Pfam" id="PF23176">
    <property type="entry name" value="bHLH_LHW"/>
    <property type="match status" value="1"/>
</dbReference>
<feature type="region of interest" description="Disordered" evidence="3">
    <location>
        <begin position="343"/>
        <end position="373"/>
    </location>
</feature>
<evidence type="ECO:0000256" key="1">
    <source>
        <dbReference type="ARBA" id="ARBA00023015"/>
    </source>
</evidence>
<feature type="region of interest" description="Disordered" evidence="3">
    <location>
        <begin position="756"/>
        <end position="794"/>
    </location>
</feature>
<evidence type="ECO:0000313" key="5">
    <source>
        <dbReference type="EMBL" id="KAJ4970466.1"/>
    </source>
</evidence>
<dbReference type="AlphaFoldDB" id="A0A9Q0KHB4"/>
<feature type="compositionally biased region" description="Basic and acidic residues" evidence="3">
    <location>
        <begin position="780"/>
        <end position="794"/>
    </location>
</feature>
<dbReference type="GO" id="GO:0046983">
    <property type="term" value="F:protein dimerization activity"/>
    <property type="evidence" value="ECO:0007669"/>
    <property type="project" value="InterPro"/>
</dbReference>
<dbReference type="OrthoDB" id="1883654at2759"/>
<accession>A0A9Q0KHB4</accession>
<evidence type="ECO:0000256" key="2">
    <source>
        <dbReference type="ARBA" id="ARBA00023163"/>
    </source>
</evidence>
<dbReference type="InterPro" id="IPR011598">
    <property type="entry name" value="bHLH_dom"/>
</dbReference>
<feature type="compositionally biased region" description="Polar residues" evidence="3">
    <location>
        <begin position="345"/>
        <end position="373"/>
    </location>
</feature>
<dbReference type="GO" id="GO:0003700">
    <property type="term" value="F:DNA-binding transcription factor activity"/>
    <property type="evidence" value="ECO:0007669"/>
    <property type="project" value="InterPro"/>
</dbReference>
<keyword evidence="2" id="KW-0804">Transcription</keyword>
<feature type="compositionally biased region" description="Polar residues" evidence="3">
    <location>
        <begin position="487"/>
        <end position="498"/>
    </location>
</feature>
<dbReference type="Proteomes" id="UP001141806">
    <property type="component" value="Unassembled WGS sequence"/>
</dbReference>
<keyword evidence="1" id="KW-0805">Transcription regulation</keyword>
<feature type="compositionally biased region" description="Polar residues" evidence="3">
    <location>
        <begin position="756"/>
        <end position="765"/>
    </location>
</feature>
<feature type="region of interest" description="Disordered" evidence="3">
    <location>
        <begin position="473"/>
        <end position="501"/>
    </location>
</feature>
<name>A0A9Q0KHB4_9MAGN</name>
<keyword evidence="6" id="KW-1185">Reference proteome</keyword>
<dbReference type="Pfam" id="PF14215">
    <property type="entry name" value="bHLH-MYC_N"/>
    <property type="match status" value="1"/>
</dbReference>